<evidence type="ECO:0000313" key="6">
    <source>
        <dbReference type="Proteomes" id="UP000636709"/>
    </source>
</evidence>
<sequence>MDPKAAPTSGGSFMHLLETDPGLRDLFSWVQSYFRSIPDTIKPCIFYLPIFPTNQIIRRGRLVRRWVAEGYTMDTNDTTAEKIAEEYFSKLLKLSMVMVPEEDLGEIDFVEFSVKASACHVNGFLREYIISRPMEDNLVTQLEGHCSMSLRGTGRHLAVSRSWERKKNEQVFKAMDFSRLRSLTVFGTWESFFLDDTIKMRLLRVLDLEDASGDVKDDDVALMVKRLPRLKFLSLRGCSLVKCLPDSLGNLSQLQTLDVRGTSIVALPSTITKLHNLRHIRAGTTSTPQSSAGEDITEEGTILSPAAPTESPMPLVSKPRTGAPMKSSCWSGFRRHQGLANVGVKVPGRLGILTAMQTLGIVNISAAGSEAAIEERFSGLTKLHKLEVSGINGNNSHNLFYVISSYANLESLSLWFDEDNQTGCLDGTLQPPDRLENLMLCGLQGKLPVWIGQLRNLRKLSLQMTMLSQEEINTISDLPFLNILDLFLNEFQGGALKFCKRMNRLLILEISCNSRLHAIQFEYSYTMQNLKVLSIICCGPPRVSSLRLSRLENLCNLNEMWLSGSYDVALKKGLEGHIAEAARQPGSRQQPVLKEGRSLPRSRTSSAT</sequence>
<evidence type="ECO:0000256" key="1">
    <source>
        <dbReference type="ARBA" id="ARBA00022737"/>
    </source>
</evidence>
<evidence type="ECO:0000259" key="3">
    <source>
        <dbReference type="Pfam" id="PF23559"/>
    </source>
</evidence>
<comment type="caution">
    <text evidence="5">The sequence shown here is derived from an EMBL/GenBank/DDBJ whole genome shotgun (WGS) entry which is preliminary data.</text>
</comment>
<keyword evidence="1" id="KW-0677">Repeat</keyword>
<evidence type="ECO:0000259" key="4">
    <source>
        <dbReference type="Pfam" id="PF23598"/>
    </source>
</evidence>
<dbReference type="PANTHER" id="PTHR23155">
    <property type="entry name" value="DISEASE RESISTANCE PROTEIN RP"/>
    <property type="match status" value="1"/>
</dbReference>
<gene>
    <name evidence="5" type="ORF">HU200_042763</name>
</gene>
<dbReference type="Pfam" id="PF23598">
    <property type="entry name" value="LRR_14"/>
    <property type="match status" value="2"/>
</dbReference>
<reference evidence="5" key="1">
    <citation type="submission" date="2020-07" db="EMBL/GenBank/DDBJ databases">
        <title>Genome sequence and genetic diversity analysis of an under-domesticated orphan crop, white fonio (Digitaria exilis).</title>
        <authorList>
            <person name="Bennetzen J.L."/>
            <person name="Chen S."/>
            <person name="Ma X."/>
            <person name="Wang X."/>
            <person name="Yssel A.E.J."/>
            <person name="Chaluvadi S.R."/>
            <person name="Johnson M."/>
            <person name="Gangashetty P."/>
            <person name="Hamidou F."/>
            <person name="Sanogo M.D."/>
            <person name="Zwaenepoel A."/>
            <person name="Wallace J."/>
            <person name="Van De Peer Y."/>
            <person name="Van Deynze A."/>
        </authorList>
    </citation>
    <scope>NUCLEOTIDE SEQUENCE</scope>
    <source>
        <tissue evidence="5">Leaves</tissue>
    </source>
</reference>
<dbReference type="InterPro" id="IPR058922">
    <property type="entry name" value="WHD_DRP"/>
</dbReference>
<name>A0A835EEN3_9POAL</name>
<dbReference type="PANTHER" id="PTHR23155:SF1135">
    <property type="entry name" value="OS08G0246300 PROTEIN"/>
    <property type="match status" value="1"/>
</dbReference>
<dbReference type="InterPro" id="IPR032675">
    <property type="entry name" value="LRR_dom_sf"/>
</dbReference>
<dbReference type="Gene3D" id="3.80.10.10">
    <property type="entry name" value="Ribonuclease Inhibitor"/>
    <property type="match status" value="2"/>
</dbReference>
<proteinExistence type="predicted"/>
<dbReference type="Pfam" id="PF23559">
    <property type="entry name" value="WHD_DRP"/>
    <property type="match status" value="1"/>
</dbReference>
<feature type="domain" description="Disease resistance R13L4/SHOC-2-like LRR" evidence="4">
    <location>
        <begin position="180"/>
        <end position="289"/>
    </location>
</feature>
<dbReference type="GO" id="GO:0098542">
    <property type="term" value="P:defense response to other organism"/>
    <property type="evidence" value="ECO:0007669"/>
    <property type="project" value="TreeGrafter"/>
</dbReference>
<keyword evidence="6" id="KW-1185">Reference proteome</keyword>
<dbReference type="AlphaFoldDB" id="A0A835EEN3"/>
<dbReference type="Proteomes" id="UP000636709">
    <property type="component" value="Unassembled WGS sequence"/>
</dbReference>
<protein>
    <submittedName>
        <fullName evidence="5">Uncharacterized protein</fullName>
    </submittedName>
</protein>
<dbReference type="OrthoDB" id="689900at2759"/>
<feature type="domain" description="Disease resistance protein winged helix" evidence="3">
    <location>
        <begin position="50"/>
        <end position="101"/>
    </location>
</feature>
<evidence type="ECO:0000256" key="2">
    <source>
        <dbReference type="SAM" id="MobiDB-lite"/>
    </source>
</evidence>
<feature type="region of interest" description="Disordered" evidence="2">
    <location>
        <begin position="582"/>
        <end position="608"/>
    </location>
</feature>
<evidence type="ECO:0000313" key="5">
    <source>
        <dbReference type="EMBL" id="KAF8687824.1"/>
    </source>
</evidence>
<feature type="domain" description="Disease resistance R13L4/SHOC-2-like LRR" evidence="4">
    <location>
        <begin position="342"/>
        <end position="536"/>
    </location>
</feature>
<dbReference type="InterPro" id="IPR044974">
    <property type="entry name" value="Disease_R_plants"/>
</dbReference>
<accession>A0A835EEN3</accession>
<organism evidence="5 6">
    <name type="scientific">Digitaria exilis</name>
    <dbReference type="NCBI Taxonomy" id="1010633"/>
    <lineage>
        <taxon>Eukaryota</taxon>
        <taxon>Viridiplantae</taxon>
        <taxon>Streptophyta</taxon>
        <taxon>Embryophyta</taxon>
        <taxon>Tracheophyta</taxon>
        <taxon>Spermatophyta</taxon>
        <taxon>Magnoliopsida</taxon>
        <taxon>Liliopsida</taxon>
        <taxon>Poales</taxon>
        <taxon>Poaceae</taxon>
        <taxon>PACMAD clade</taxon>
        <taxon>Panicoideae</taxon>
        <taxon>Panicodae</taxon>
        <taxon>Paniceae</taxon>
        <taxon>Anthephorinae</taxon>
        <taxon>Digitaria</taxon>
    </lineage>
</organism>
<dbReference type="SUPFAM" id="SSF52058">
    <property type="entry name" value="L domain-like"/>
    <property type="match status" value="1"/>
</dbReference>
<dbReference type="EMBL" id="JACEFO010002054">
    <property type="protein sequence ID" value="KAF8687824.1"/>
    <property type="molecule type" value="Genomic_DNA"/>
</dbReference>
<dbReference type="InterPro" id="IPR055414">
    <property type="entry name" value="LRR_R13L4/SHOC2-like"/>
</dbReference>